<name>A0A409X4Q4_PSICY</name>
<gene>
    <name evidence="2" type="ORF">CVT25_003062</name>
</gene>
<evidence type="ECO:0000313" key="3">
    <source>
        <dbReference type="Proteomes" id="UP000283269"/>
    </source>
</evidence>
<organism evidence="2 3">
    <name type="scientific">Psilocybe cyanescens</name>
    <dbReference type="NCBI Taxonomy" id="93625"/>
    <lineage>
        <taxon>Eukaryota</taxon>
        <taxon>Fungi</taxon>
        <taxon>Dikarya</taxon>
        <taxon>Basidiomycota</taxon>
        <taxon>Agaricomycotina</taxon>
        <taxon>Agaricomycetes</taxon>
        <taxon>Agaricomycetidae</taxon>
        <taxon>Agaricales</taxon>
        <taxon>Agaricineae</taxon>
        <taxon>Strophariaceae</taxon>
        <taxon>Psilocybe</taxon>
    </lineage>
</organism>
<dbReference type="AlphaFoldDB" id="A0A409X4Q4"/>
<keyword evidence="3" id="KW-1185">Reference proteome</keyword>
<protein>
    <submittedName>
        <fullName evidence="2">Uncharacterized protein</fullName>
    </submittedName>
</protein>
<accession>A0A409X4Q4</accession>
<dbReference type="InParanoid" id="A0A409X4Q4"/>
<reference evidence="2 3" key="1">
    <citation type="journal article" date="2018" name="Evol. Lett.">
        <title>Horizontal gene cluster transfer increased hallucinogenic mushroom diversity.</title>
        <authorList>
            <person name="Reynolds H.T."/>
            <person name="Vijayakumar V."/>
            <person name="Gluck-Thaler E."/>
            <person name="Korotkin H.B."/>
            <person name="Matheny P.B."/>
            <person name="Slot J.C."/>
        </authorList>
    </citation>
    <scope>NUCLEOTIDE SEQUENCE [LARGE SCALE GENOMIC DNA]</scope>
    <source>
        <strain evidence="2 3">2631</strain>
    </source>
</reference>
<feature type="compositionally biased region" description="Basic residues" evidence="1">
    <location>
        <begin position="33"/>
        <end position="43"/>
    </location>
</feature>
<dbReference type="EMBL" id="NHYD01002642">
    <property type="protein sequence ID" value="PPQ85739.1"/>
    <property type="molecule type" value="Genomic_DNA"/>
</dbReference>
<feature type="region of interest" description="Disordered" evidence="1">
    <location>
        <begin position="1"/>
        <end position="92"/>
    </location>
</feature>
<sequence>MFPLNVDESATKWMKTAAGEEGAEADEGEGKGARGKAPSKIHKTSTQQYQEDAAEATTHFKPVSRKLDRAATSVAPPEHPPSSPSPSHCVNP</sequence>
<dbReference type="Proteomes" id="UP000283269">
    <property type="component" value="Unassembled WGS sequence"/>
</dbReference>
<evidence type="ECO:0000256" key="1">
    <source>
        <dbReference type="SAM" id="MobiDB-lite"/>
    </source>
</evidence>
<proteinExistence type="predicted"/>
<evidence type="ECO:0000313" key="2">
    <source>
        <dbReference type="EMBL" id="PPQ85739.1"/>
    </source>
</evidence>
<comment type="caution">
    <text evidence="2">The sequence shown here is derived from an EMBL/GenBank/DDBJ whole genome shotgun (WGS) entry which is preliminary data.</text>
</comment>